<dbReference type="Gene3D" id="3.50.30.30">
    <property type="match status" value="1"/>
</dbReference>
<name>R4XBK7_TAPDE</name>
<comment type="caution">
    <text evidence="2">The sequence shown here is derived from an EMBL/GenBank/DDBJ whole genome shotgun (WGS) entry which is preliminary data.</text>
</comment>
<dbReference type="eggNOG" id="ENOG502RAMM">
    <property type="taxonomic scope" value="Eukaryota"/>
</dbReference>
<accession>R4XBK7</accession>
<dbReference type="STRING" id="1097556.R4XBK7"/>
<dbReference type="Gene3D" id="3.40.630.10">
    <property type="entry name" value="Zn peptidases"/>
    <property type="match status" value="1"/>
</dbReference>
<evidence type="ECO:0000313" key="2">
    <source>
        <dbReference type="EMBL" id="CCG82970.1"/>
    </source>
</evidence>
<protein>
    <recommendedName>
        <fullName evidence="4">Peptide hydrolase</fullName>
    </recommendedName>
</protein>
<proteinExistence type="predicted"/>
<feature type="chain" id="PRO_5004373215" description="Peptide hydrolase" evidence="1">
    <location>
        <begin position="21"/>
        <end position="538"/>
    </location>
</feature>
<organism evidence="2 3">
    <name type="scientific">Taphrina deformans (strain PYCC 5710 / ATCC 11124 / CBS 356.35 / IMI 108563 / JCM 9778 / NBRC 8474)</name>
    <name type="common">Peach leaf curl fungus</name>
    <name type="synonym">Lalaria deformans</name>
    <dbReference type="NCBI Taxonomy" id="1097556"/>
    <lineage>
        <taxon>Eukaryota</taxon>
        <taxon>Fungi</taxon>
        <taxon>Dikarya</taxon>
        <taxon>Ascomycota</taxon>
        <taxon>Taphrinomycotina</taxon>
        <taxon>Taphrinomycetes</taxon>
        <taxon>Taphrinales</taxon>
        <taxon>Taphrinaceae</taxon>
        <taxon>Taphrina</taxon>
    </lineage>
</organism>
<dbReference type="VEuPathDB" id="FungiDB:TAPDE_003106"/>
<evidence type="ECO:0008006" key="4">
    <source>
        <dbReference type="Google" id="ProtNLM"/>
    </source>
</evidence>
<gene>
    <name evidence="2" type="ORF">TAPDE_003106</name>
</gene>
<dbReference type="Proteomes" id="UP000013776">
    <property type="component" value="Unassembled WGS sequence"/>
</dbReference>
<feature type="signal peptide" evidence="1">
    <location>
        <begin position="1"/>
        <end position="20"/>
    </location>
</feature>
<sequence>MLVTTLFYAASCLCTGSVQAQVITTNDTAFPSSSFFATALKDLGVFGLRSPASPRQYAWIDYLDRELKLLPNMRLNYGVFDLFKWQTNADKTLYEAGSLKIVSSSGNKTIDIAGAVPFSAPIETTGQIVYVPPGGNISNYNVSGKIVLMDFTFTALPYTLFASLAPASLGYYRTPDTDALLSGSYARPYTYSPEADMLSAANAGAVGFISGFNVSRTDVQSYWDPHGGLLQTIPAVYVGVEETNRLKLEALAGSKVSIAIDAFEEPAITKEIYATLPGLTKDRIIIVSHTDGNTQVQDNGGIAVLALARYFAAQPLSSRNKTLEFAFTSGHLAYYVDGDVSLARKLDFEYDDEGDVALILPMEHMGTREILARDRTNGTAGQDLTFTGRGEPMVWCVGPSTPVISAVTNAVKRRNLDNVFVMQGAGLSNTSQVPYYSSFGGIGTSFHNYLLPTSSIISGPWSLWAPQFGAAAVDIDRLRNQTLAFADVINAVSPLSKQAIAGNYTQFRSMRAAGYPTVNNVAVSQFPAGYWSQNRPYA</sequence>
<reference evidence="2 3" key="1">
    <citation type="journal article" date="2013" name="MBio">
        <title>Genome sequencing of the plant pathogen Taphrina deformans, the causal agent of peach leaf curl.</title>
        <authorList>
            <person name="Cisse O.H."/>
            <person name="Almeida J.M.G.C.F."/>
            <person name="Fonseca A."/>
            <person name="Kumar A.A."/>
            <person name="Salojaervi J."/>
            <person name="Overmyer K."/>
            <person name="Hauser P.M."/>
            <person name="Pagni M."/>
        </authorList>
    </citation>
    <scope>NUCLEOTIDE SEQUENCE [LARGE SCALE GENOMIC DNA]</scope>
    <source>
        <strain evidence="3">PYCC 5710 / ATCC 11124 / CBS 356.35 / IMI 108563 / JCM 9778 / NBRC 8474</strain>
    </source>
</reference>
<dbReference type="OrthoDB" id="4334193at2759"/>
<keyword evidence="3" id="KW-1185">Reference proteome</keyword>
<evidence type="ECO:0000313" key="3">
    <source>
        <dbReference type="Proteomes" id="UP000013776"/>
    </source>
</evidence>
<evidence type="ECO:0000256" key="1">
    <source>
        <dbReference type="SAM" id="SignalP"/>
    </source>
</evidence>
<dbReference type="AlphaFoldDB" id="R4XBK7"/>
<dbReference type="EMBL" id="CAHR02000115">
    <property type="protein sequence ID" value="CCG82970.1"/>
    <property type="molecule type" value="Genomic_DNA"/>
</dbReference>
<keyword evidence="1" id="KW-0732">Signal</keyword>